<protein>
    <submittedName>
        <fullName evidence="2">Uncharacterized protein</fullName>
    </submittedName>
</protein>
<evidence type="ECO:0000256" key="1">
    <source>
        <dbReference type="SAM" id="MobiDB-lite"/>
    </source>
</evidence>
<organism evidence="2">
    <name type="scientific">Ananas comosus var. bracteatus</name>
    <name type="common">red pineapple</name>
    <dbReference type="NCBI Taxonomy" id="296719"/>
    <lineage>
        <taxon>Eukaryota</taxon>
        <taxon>Viridiplantae</taxon>
        <taxon>Streptophyta</taxon>
        <taxon>Embryophyta</taxon>
        <taxon>Tracheophyta</taxon>
        <taxon>Spermatophyta</taxon>
        <taxon>Magnoliopsida</taxon>
        <taxon>Liliopsida</taxon>
        <taxon>Poales</taxon>
        <taxon>Bromeliaceae</taxon>
        <taxon>Bromelioideae</taxon>
        <taxon>Ananas</taxon>
    </lineage>
</organism>
<name>A0A6V7NW99_ANACO</name>
<accession>A0A6V7NW99</accession>
<feature type="region of interest" description="Disordered" evidence="1">
    <location>
        <begin position="56"/>
        <end position="110"/>
    </location>
</feature>
<dbReference type="EMBL" id="LR862142">
    <property type="protein sequence ID" value="CAD1822872.1"/>
    <property type="molecule type" value="Genomic_DNA"/>
</dbReference>
<dbReference type="AlphaFoldDB" id="A0A6V7NW99"/>
<sequence length="121" mass="12678">MLTLVYSVSSLGEDRSSSQSAFRDHLEVRTTWRSADGPGLGCTWSSLPTLGLKGESAETAAEPLGTMEDSSHPTLFPVVGAGLPREDRGKGIAPDQCCPFGGPPPRPNRAKLVVVSGRGVT</sequence>
<evidence type="ECO:0000313" key="2">
    <source>
        <dbReference type="EMBL" id="CAD1822872.1"/>
    </source>
</evidence>
<reference evidence="2" key="1">
    <citation type="submission" date="2020-07" db="EMBL/GenBank/DDBJ databases">
        <authorList>
            <person name="Lin J."/>
        </authorList>
    </citation>
    <scope>NUCLEOTIDE SEQUENCE</scope>
</reference>
<gene>
    <name evidence="2" type="ORF">CB5_LOCUS6083</name>
</gene>
<proteinExistence type="predicted"/>